<keyword evidence="4" id="KW-0175">Coiled coil</keyword>
<dbReference type="Proteomes" id="UP000199481">
    <property type="component" value="Unassembled WGS sequence"/>
</dbReference>
<keyword evidence="1" id="KW-0677">Repeat</keyword>
<dbReference type="Gene3D" id="3.40.50.300">
    <property type="entry name" value="P-loop containing nucleotide triphosphate hydrolases"/>
    <property type="match status" value="2"/>
</dbReference>
<dbReference type="InterPro" id="IPR003593">
    <property type="entry name" value="AAA+_ATPase"/>
</dbReference>
<dbReference type="SUPFAM" id="SSF52540">
    <property type="entry name" value="P-loop containing nucleoside triphosphate hydrolases"/>
    <property type="match status" value="2"/>
</dbReference>
<evidence type="ECO:0000313" key="6">
    <source>
        <dbReference type="EMBL" id="SDQ20429.1"/>
    </source>
</evidence>
<protein>
    <submittedName>
        <fullName evidence="6">ATPase components of ABC transporters with duplicated ATPase domains</fullName>
    </submittedName>
</protein>
<evidence type="ECO:0000259" key="5">
    <source>
        <dbReference type="PROSITE" id="PS50893"/>
    </source>
</evidence>
<dbReference type="GO" id="GO:0016887">
    <property type="term" value="F:ATP hydrolysis activity"/>
    <property type="evidence" value="ECO:0007669"/>
    <property type="project" value="InterPro"/>
</dbReference>
<dbReference type="GO" id="GO:0005524">
    <property type="term" value="F:ATP binding"/>
    <property type="evidence" value="ECO:0007669"/>
    <property type="project" value="UniProtKB-KW"/>
</dbReference>
<evidence type="ECO:0000256" key="4">
    <source>
        <dbReference type="SAM" id="Coils"/>
    </source>
</evidence>
<evidence type="ECO:0000256" key="3">
    <source>
        <dbReference type="ARBA" id="ARBA00022840"/>
    </source>
</evidence>
<evidence type="ECO:0000256" key="1">
    <source>
        <dbReference type="ARBA" id="ARBA00022737"/>
    </source>
</evidence>
<accession>A0A1H0YZ06</accession>
<keyword evidence="2" id="KW-0547">Nucleotide-binding</keyword>
<reference evidence="7" key="1">
    <citation type="submission" date="2016-10" db="EMBL/GenBank/DDBJ databases">
        <authorList>
            <person name="Varghese N."/>
            <person name="Submissions S."/>
        </authorList>
    </citation>
    <scope>NUCLEOTIDE SEQUENCE [LARGE SCALE GENOMIC DNA]</scope>
    <source>
        <strain evidence="7">MPL-11</strain>
    </source>
</reference>
<evidence type="ECO:0000256" key="2">
    <source>
        <dbReference type="ARBA" id="ARBA00022741"/>
    </source>
</evidence>
<keyword evidence="3" id="KW-0067">ATP-binding</keyword>
<proteinExistence type="predicted"/>
<sequence>MLQVKNLTLHHLMDLKEIIKDLSFTVNPGEKVAIIGEEGNGKSTLLKWILEDKSIESYIQAEGELINQFSRTVYLPQSLPQEYMEYTVDQYFFSQADAMDIDYQMLYQLVGKLGFDADRLTSSQTLGSLSGGEKIKVQLLKALSTDPDLLLLDEPSNDLDLDTVKWLEHFIKSTPLTIIFISHDESLLAATATKVIQIELLRHKTVPVATVSKLSYKEYIEQKEARYEHQSQVANKQREEHQKQMEKYRQVESSVHHAQGTISRQDPAGGRLLKKKMHVVKSMGRRFEREKESFEDTPLKADAILVKFSNTKSLPTNKTIIHLEDESVKLGDKVLAHSLNLLVKSPQKIGIIGQNGVGKSTLLKQLWAELNQRTDIAAGYMPQNYAEYLRMDETPVGFLSETGDSEERTQVMTYLGSMRFTTNEMHHPIQSLSGGQQAKLLLLKIDLSGQNVLLLDEPTRNFSPLSQPELRKLFKNFEGSIVTISHDRMFLKEVCDHVYEMKNDGLIRVEIE</sequence>
<organism evidence="6 7">
    <name type="scientific">Carnobacterium viridans</name>
    <dbReference type="NCBI Taxonomy" id="174587"/>
    <lineage>
        <taxon>Bacteria</taxon>
        <taxon>Bacillati</taxon>
        <taxon>Bacillota</taxon>
        <taxon>Bacilli</taxon>
        <taxon>Lactobacillales</taxon>
        <taxon>Carnobacteriaceae</taxon>
        <taxon>Carnobacterium</taxon>
    </lineage>
</organism>
<keyword evidence="7" id="KW-1185">Reference proteome</keyword>
<dbReference type="OrthoDB" id="9760950at2"/>
<dbReference type="InterPro" id="IPR003439">
    <property type="entry name" value="ABC_transporter-like_ATP-bd"/>
</dbReference>
<dbReference type="CDD" id="cd03221">
    <property type="entry name" value="ABCF_EF-3"/>
    <property type="match status" value="1"/>
</dbReference>
<dbReference type="PANTHER" id="PTHR19211">
    <property type="entry name" value="ATP-BINDING TRANSPORT PROTEIN-RELATED"/>
    <property type="match status" value="1"/>
</dbReference>
<feature type="coiled-coil region" evidence="4">
    <location>
        <begin position="220"/>
        <end position="254"/>
    </location>
</feature>
<dbReference type="AlphaFoldDB" id="A0A1H0YZ06"/>
<name>A0A1H0YZ06_9LACT</name>
<dbReference type="Pfam" id="PF00005">
    <property type="entry name" value="ABC_tran"/>
    <property type="match status" value="2"/>
</dbReference>
<feature type="domain" description="ABC transporter" evidence="5">
    <location>
        <begin position="321"/>
        <end position="511"/>
    </location>
</feature>
<evidence type="ECO:0000313" key="7">
    <source>
        <dbReference type="Proteomes" id="UP000199481"/>
    </source>
</evidence>
<dbReference type="PANTHER" id="PTHR19211:SF14">
    <property type="entry name" value="ATP-BINDING CASSETTE SUB-FAMILY F MEMBER 1"/>
    <property type="match status" value="1"/>
</dbReference>
<dbReference type="PROSITE" id="PS50893">
    <property type="entry name" value="ABC_TRANSPORTER_2"/>
    <property type="match status" value="2"/>
</dbReference>
<feature type="domain" description="ABC transporter" evidence="5">
    <location>
        <begin position="2"/>
        <end position="253"/>
    </location>
</feature>
<dbReference type="InterPro" id="IPR027417">
    <property type="entry name" value="P-loop_NTPase"/>
</dbReference>
<gene>
    <name evidence="6" type="ORF">SAMN04487752_1234</name>
</gene>
<dbReference type="RefSeq" id="WP_089976180.1">
    <property type="nucleotide sequence ID" value="NZ_CP084916.1"/>
</dbReference>
<dbReference type="InterPro" id="IPR050611">
    <property type="entry name" value="ABCF"/>
</dbReference>
<dbReference type="EMBL" id="FNJW01000008">
    <property type="protein sequence ID" value="SDQ20429.1"/>
    <property type="molecule type" value="Genomic_DNA"/>
</dbReference>
<dbReference type="SMART" id="SM00382">
    <property type="entry name" value="AAA"/>
    <property type="match status" value="2"/>
</dbReference>